<dbReference type="Pfam" id="PF19630">
    <property type="entry name" value="DUF6134"/>
    <property type="match status" value="1"/>
</dbReference>
<sequence>MIDRRLLLAGGLAALPGLTLAATPPSRRLAFHVLRNGARIGEHLMSFAGDPASPTVTTDVRMAVKLGPVPVFRYRHHAVERWTGGRFASLETTTDSNGKAERVSARRTDTGVVIETAKGRITGPAGARPFTHWNPEVFTGPLFNPQEGKLLKVTTRKVGATQWSVRGEAEIDDWYDEVGVWTALKGKLKDGSTLEYRRA</sequence>
<dbReference type="AlphaFoldDB" id="A0A941HTZ0"/>
<accession>A0A941HTZ0</accession>
<keyword evidence="2" id="KW-1185">Reference proteome</keyword>
<gene>
    <name evidence="1" type="ORF">JKL49_01655</name>
</gene>
<dbReference type="RefSeq" id="WP_215337824.1">
    <property type="nucleotide sequence ID" value="NZ_JAGSGD010000001.1"/>
</dbReference>
<reference evidence="1" key="1">
    <citation type="submission" date="2021-04" db="EMBL/GenBank/DDBJ databases">
        <title>Draft genome assembly of strain Phenylobacterium sp. 20VBR1 using MiniION and Illumina platforms.</title>
        <authorList>
            <person name="Thomas F.A."/>
            <person name="Krishnan K.P."/>
            <person name="Sinha R.K."/>
        </authorList>
    </citation>
    <scope>NUCLEOTIDE SEQUENCE</scope>
    <source>
        <strain evidence="1">20VBR1</strain>
    </source>
</reference>
<evidence type="ECO:0000313" key="1">
    <source>
        <dbReference type="EMBL" id="MBR7618079.1"/>
    </source>
</evidence>
<comment type="caution">
    <text evidence="1">The sequence shown here is derived from an EMBL/GenBank/DDBJ whole genome shotgun (WGS) entry which is preliminary data.</text>
</comment>
<name>A0A941HTZ0_9CAUL</name>
<evidence type="ECO:0000313" key="2">
    <source>
        <dbReference type="Proteomes" id="UP000622580"/>
    </source>
</evidence>
<proteinExistence type="predicted"/>
<organism evidence="1 2">
    <name type="scientific">Phenylobacterium glaciei</name>
    <dbReference type="NCBI Taxonomy" id="2803784"/>
    <lineage>
        <taxon>Bacteria</taxon>
        <taxon>Pseudomonadati</taxon>
        <taxon>Pseudomonadota</taxon>
        <taxon>Alphaproteobacteria</taxon>
        <taxon>Caulobacterales</taxon>
        <taxon>Caulobacteraceae</taxon>
        <taxon>Phenylobacterium</taxon>
    </lineage>
</organism>
<dbReference type="Proteomes" id="UP000622580">
    <property type="component" value="Unassembled WGS sequence"/>
</dbReference>
<protein>
    <submittedName>
        <fullName evidence="1">Uncharacterized protein</fullName>
    </submittedName>
</protein>
<dbReference type="EMBL" id="JAGSGD010000001">
    <property type="protein sequence ID" value="MBR7618079.1"/>
    <property type="molecule type" value="Genomic_DNA"/>
</dbReference>
<dbReference type="InterPro" id="IPR045767">
    <property type="entry name" value="DUF6134"/>
</dbReference>